<evidence type="ECO:0000313" key="2">
    <source>
        <dbReference type="Proteomes" id="UP000499080"/>
    </source>
</evidence>
<evidence type="ECO:0000313" key="1">
    <source>
        <dbReference type="EMBL" id="GBM71108.1"/>
    </source>
</evidence>
<dbReference type="AlphaFoldDB" id="A0A4Y2I0P0"/>
<dbReference type="EMBL" id="BGPR01104853">
    <property type="protein sequence ID" value="GBM71108.1"/>
    <property type="molecule type" value="Genomic_DNA"/>
</dbReference>
<keyword evidence="2" id="KW-1185">Reference proteome</keyword>
<reference evidence="1 2" key="1">
    <citation type="journal article" date="2019" name="Sci. Rep.">
        <title>Orb-weaving spider Araneus ventricosus genome elucidates the spidroin gene catalogue.</title>
        <authorList>
            <person name="Kono N."/>
            <person name="Nakamura H."/>
            <person name="Ohtoshi R."/>
            <person name="Moran D.A.P."/>
            <person name="Shinohara A."/>
            <person name="Yoshida Y."/>
            <person name="Fujiwara M."/>
            <person name="Mori M."/>
            <person name="Tomita M."/>
            <person name="Arakawa K."/>
        </authorList>
    </citation>
    <scope>NUCLEOTIDE SEQUENCE [LARGE SCALE GENOMIC DNA]</scope>
</reference>
<sequence length="113" mass="12880">MHLPCFKFFLPKHCVRATRFLTDDSSVSEWRQPDHELQHLVLNLSSAMIHVSGVLGPPLGYECPCGFESNGHSLKNICHELSFISCYLKVSFFDMQQAIVLARYVPMHMADIL</sequence>
<name>A0A4Y2I0P0_ARAVE</name>
<proteinExistence type="predicted"/>
<protein>
    <submittedName>
        <fullName evidence="1">Uncharacterized protein</fullName>
    </submittedName>
</protein>
<gene>
    <name evidence="1" type="ORF">AVEN_10699_1</name>
</gene>
<dbReference type="Proteomes" id="UP000499080">
    <property type="component" value="Unassembled WGS sequence"/>
</dbReference>
<comment type="caution">
    <text evidence="1">The sequence shown here is derived from an EMBL/GenBank/DDBJ whole genome shotgun (WGS) entry which is preliminary data.</text>
</comment>
<accession>A0A4Y2I0P0</accession>
<organism evidence="1 2">
    <name type="scientific">Araneus ventricosus</name>
    <name type="common">Orbweaver spider</name>
    <name type="synonym">Epeira ventricosa</name>
    <dbReference type="NCBI Taxonomy" id="182803"/>
    <lineage>
        <taxon>Eukaryota</taxon>
        <taxon>Metazoa</taxon>
        <taxon>Ecdysozoa</taxon>
        <taxon>Arthropoda</taxon>
        <taxon>Chelicerata</taxon>
        <taxon>Arachnida</taxon>
        <taxon>Araneae</taxon>
        <taxon>Araneomorphae</taxon>
        <taxon>Entelegynae</taxon>
        <taxon>Araneoidea</taxon>
        <taxon>Araneidae</taxon>
        <taxon>Araneus</taxon>
    </lineage>
</organism>